<proteinExistence type="inferred from homology"/>
<dbReference type="RefSeq" id="WP_119781526.1">
    <property type="nucleotide sequence ID" value="NZ_QYUK01000011.1"/>
</dbReference>
<protein>
    <submittedName>
        <fullName evidence="3">Ribbon-helix-helix protein, CopG family</fullName>
    </submittedName>
</protein>
<name>A0A418WHM0_9PROT</name>
<organism evidence="3 4">
    <name type="scientific">Oleomonas cavernae</name>
    <dbReference type="NCBI Taxonomy" id="2320859"/>
    <lineage>
        <taxon>Bacteria</taxon>
        <taxon>Pseudomonadati</taxon>
        <taxon>Pseudomonadota</taxon>
        <taxon>Alphaproteobacteria</taxon>
        <taxon>Acetobacterales</taxon>
        <taxon>Acetobacteraceae</taxon>
        <taxon>Oleomonas</taxon>
    </lineage>
</organism>
<dbReference type="AlphaFoldDB" id="A0A418WHM0"/>
<dbReference type="Pfam" id="PF03693">
    <property type="entry name" value="ParD_antitoxin"/>
    <property type="match status" value="1"/>
</dbReference>
<accession>A0A418WHM0</accession>
<evidence type="ECO:0000256" key="2">
    <source>
        <dbReference type="ARBA" id="ARBA00022649"/>
    </source>
</evidence>
<dbReference type="InterPro" id="IPR038296">
    <property type="entry name" value="ParD_sf"/>
</dbReference>
<dbReference type="CDD" id="cd22231">
    <property type="entry name" value="RHH_NikR_HicB-like"/>
    <property type="match status" value="1"/>
</dbReference>
<dbReference type="InterPro" id="IPR022789">
    <property type="entry name" value="ParD"/>
</dbReference>
<dbReference type="EMBL" id="QYUK01000011">
    <property type="protein sequence ID" value="RJF89534.1"/>
    <property type="molecule type" value="Genomic_DNA"/>
</dbReference>
<reference evidence="3 4" key="1">
    <citation type="submission" date="2018-09" db="EMBL/GenBank/DDBJ databases">
        <authorList>
            <person name="Zhu H."/>
        </authorList>
    </citation>
    <scope>NUCLEOTIDE SEQUENCE [LARGE SCALE GENOMIC DNA]</scope>
    <source>
        <strain evidence="3 4">K1W22B-8</strain>
    </source>
</reference>
<gene>
    <name evidence="3" type="ORF">D3874_23305</name>
</gene>
<evidence type="ECO:0000313" key="4">
    <source>
        <dbReference type="Proteomes" id="UP000284605"/>
    </source>
</evidence>
<keyword evidence="4" id="KW-1185">Reference proteome</keyword>
<dbReference type="InterPro" id="IPR010985">
    <property type="entry name" value="Ribbon_hlx_hlx"/>
</dbReference>
<evidence type="ECO:0000313" key="3">
    <source>
        <dbReference type="EMBL" id="RJF89534.1"/>
    </source>
</evidence>
<evidence type="ECO:0000256" key="1">
    <source>
        <dbReference type="ARBA" id="ARBA00008580"/>
    </source>
</evidence>
<dbReference type="Gene3D" id="6.10.10.120">
    <property type="entry name" value="Antitoxin ParD1-like"/>
    <property type="match status" value="1"/>
</dbReference>
<dbReference type="GO" id="GO:0006355">
    <property type="term" value="P:regulation of DNA-templated transcription"/>
    <property type="evidence" value="ECO:0007669"/>
    <property type="project" value="InterPro"/>
</dbReference>
<comment type="caution">
    <text evidence="3">The sequence shown here is derived from an EMBL/GenBank/DDBJ whole genome shotgun (WGS) entry which is preliminary data.</text>
</comment>
<dbReference type="PANTHER" id="PTHR36582">
    <property type="entry name" value="ANTITOXIN PARD"/>
    <property type="match status" value="1"/>
</dbReference>
<keyword evidence="2" id="KW-1277">Toxin-antitoxin system</keyword>
<sequence length="99" mass="10938">MPDIQKISVALTGEQVAALKAAVETGEYATTSEIIREALRDWQFKRDLRQEDIKRLRALWDEGKASGPAGPLDFAELRAEARKRNASRTKALRGSTGSP</sequence>
<dbReference type="Proteomes" id="UP000284605">
    <property type="component" value="Unassembled WGS sequence"/>
</dbReference>
<dbReference type="SUPFAM" id="SSF47598">
    <property type="entry name" value="Ribbon-helix-helix"/>
    <property type="match status" value="1"/>
</dbReference>
<comment type="similarity">
    <text evidence="1">Belongs to the ParD antitoxin family.</text>
</comment>
<dbReference type="OrthoDB" id="514770at2"/>
<dbReference type="PANTHER" id="PTHR36582:SF2">
    <property type="entry name" value="ANTITOXIN PARD"/>
    <property type="match status" value="1"/>
</dbReference>